<dbReference type="GO" id="GO:0005829">
    <property type="term" value="C:cytosol"/>
    <property type="evidence" value="ECO:0007669"/>
    <property type="project" value="TreeGrafter"/>
</dbReference>
<evidence type="ECO:0000256" key="4">
    <source>
        <dbReference type="ARBA" id="ARBA00012102"/>
    </source>
</evidence>
<keyword evidence="8" id="KW-0418">Kinase</keyword>
<name>K3WE04_GLOUD</name>
<dbReference type="Proteomes" id="UP000019132">
    <property type="component" value="Unassembled WGS sequence"/>
</dbReference>
<keyword evidence="13" id="KW-1133">Transmembrane helix</keyword>
<keyword evidence="7" id="KW-0547">Nucleotide-binding</keyword>
<evidence type="ECO:0000256" key="6">
    <source>
        <dbReference type="ARBA" id="ARBA00022679"/>
    </source>
</evidence>
<dbReference type="OMA" id="FKNPDIC"/>
<keyword evidence="13" id="KW-0812">Transmembrane</keyword>
<comment type="subcellular location">
    <subcellularLocation>
        <location evidence="2">Cytoplasm</location>
    </subcellularLocation>
</comment>
<dbReference type="Pfam" id="PF03630">
    <property type="entry name" value="Fumble"/>
    <property type="match status" value="1"/>
</dbReference>
<dbReference type="Gene3D" id="3.30.420.40">
    <property type="match status" value="1"/>
</dbReference>
<dbReference type="InParanoid" id="K3WE04"/>
<feature type="compositionally biased region" description="Low complexity" evidence="12">
    <location>
        <begin position="467"/>
        <end position="480"/>
    </location>
</feature>
<dbReference type="InterPro" id="IPR043129">
    <property type="entry name" value="ATPase_NBD"/>
</dbReference>
<evidence type="ECO:0000256" key="13">
    <source>
        <dbReference type="SAM" id="Phobius"/>
    </source>
</evidence>
<keyword evidence="15" id="KW-1185">Reference proteome</keyword>
<dbReference type="SUPFAM" id="SSF53067">
    <property type="entry name" value="Actin-like ATPase domain"/>
    <property type="match status" value="2"/>
</dbReference>
<protein>
    <recommendedName>
        <fullName evidence="4">pantothenate kinase</fullName>
        <ecNumber evidence="4">2.7.1.33</ecNumber>
    </recommendedName>
</protein>
<dbReference type="PANTHER" id="PTHR12280:SF30">
    <property type="entry name" value="FUMBLE"/>
    <property type="match status" value="1"/>
</dbReference>
<evidence type="ECO:0000256" key="11">
    <source>
        <dbReference type="ARBA" id="ARBA00060870"/>
    </source>
</evidence>
<keyword evidence="13" id="KW-0472">Membrane</keyword>
<dbReference type="HOGENOM" id="CLU_011154_3_0_1"/>
<feature type="transmembrane region" description="Helical" evidence="13">
    <location>
        <begin position="25"/>
        <end position="43"/>
    </location>
</feature>
<keyword evidence="9" id="KW-0067">ATP-binding</keyword>
<sequence length="480" mass="53658">MTTLALPPPALLARSVALQHRHEVFWTRVFFFGASCIAGLIIARKRKLHRFHLHILTTKAHDFGRFFGMDIGGTLAKMVYFQPSGGEISKHMRQPNHEEGCLSHIEAYILGLHSSDRMRTAQREEYLELHVPELGGTIHFFKFVPVYIYIFQTSKMEEIIDFVRHRFFHRYIKKISCTGGGAYKKLGIEIYKADEMDALIKGMNFVLQHAKDECYTFKNVVLETHGLCEADKTIVPTPTSSELYPFLLVNIGSGVSILKVSGENTYERVSGTSLGGGTFWGLCRAMSKLQSFDEAMDASLEGDSNAVDMTVGDIYGDSGYGQFNLKSSTVASSFGKMGATKPNAPPKRIVRDEDLARSLLFMITQNVCQVAYLNARRVGTKRIYFCGNFLRRNEMASRQLSYAIEFWSKGEMEAQFFHHEGFFGALGSFLSQYKESNLQKHMAASVEAKAETTSSSSSLPDVRRSGSKNNSNGSGHKATA</sequence>
<keyword evidence="10" id="KW-0173">Coenzyme A biosynthesis</keyword>
<keyword evidence="6" id="KW-0808">Transferase</keyword>
<organism evidence="14 15">
    <name type="scientific">Globisporangium ultimum (strain ATCC 200006 / CBS 805.95 / DAOM BR144)</name>
    <name type="common">Pythium ultimum</name>
    <dbReference type="NCBI Taxonomy" id="431595"/>
    <lineage>
        <taxon>Eukaryota</taxon>
        <taxon>Sar</taxon>
        <taxon>Stramenopiles</taxon>
        <taxon>Oomycota</taxon>
        <taxon>Peronosporomycetes</taxon>
        <taxon>Pythiales</taxon>
        <taxon>Pythiaceae</taxon>
        <taxon>Globisporangium</taxon>
    </lineage>
</organism>
<dbReference type="PANTHER" id="PTHR12280">
    <property type="entry name" value="PANTOTHENATE KINASE"/>
    <property type="match status" value="1"/>
</dbReference>
<comment type="pathway">
    <text evidence="3">Cofactor biosynthesis; coenzyme A biosynthesis; CoA from (R)-pantothenate: step 1/5.</text>
</comment>
<evidence type="ECO:0000256" key="10">
    <source>
        <dbReference type="ARBA" id="ARBA00022993"/>
    </source>
</evidence>
<reference evidence="14" key="3">
    <citation type="submission" date="2015-02" db="UniProtKB">
        <authorList>
            <consortium name="EnsemblProtists"/>
        </authorList>
    </citation>
    <scope>IDENTIFICATION</scope>
    <source>
        <strain evidence="14">DAOM BR144</strain>
    </source>
</reference>
<dbReference type="AlphaFoldDB" id="K3WE04"/>
<dbReference type="EnsemblProtists" id="PYU1_T003195">
    <property type="protein sequence ID" value="PYU1_T003195"/>
    <property type="gene ID" value="PYU1_G003188"/>
</dbReference>
<comment type="similarity">
    <text evidence="11">Belongs to the type II pantothenate kinase family.</text>
</comment>
<reference evidence="15" key="1">
    <citation type="journal article" date="2010" name="Genome Biol.">
        <title>Genome sequence of the necrotrophic plant pathogen Pythium ultimum reveals original pathogenicity mechanisms and effector repertoire.</title>
        <authorList>
            <person name="Levesque C.A."/>
            <person name="Brouwer H."/>
            <person name="Cano L."/>
            <person name="Hamilton J.P."/>
            <person name="Holt C."/>
            <person name="Huitema E."/>
            <person name="Raffaele S."/>
            <person name="Robideau G.P."/>
            <person name="Thines M."/>
            <person name="Win J."/>
            <person name="Zerillo M.M."/>
            <person name="Beakes G.W."/>
            <person name="Boore J.L."/>
            <person name="Busam D."/>
            <person name="Dumas B."/>
            <person name="Ferriera S."/>
            <person name="Fuerstenberg S.I."/>
            <person name="Gachon C.M."/>
            <person name="Gaulin E."/>
            <person name="Govers F."/>
            <person name="Grenville-Briggs L."/>
            <person name="Horner N."/>
            <person name="Hostetler J."/>
            <person name="Jiang R.H."/>
            <person name="Johnson J."/>
            <person name="Krajaejun T."/>
            <person name="Lin H."/>
            <person name="Meijer H.J."/>
            <person name="Moore B."/>
            <person name="Morris P."/>
            <person name="Phuntmart V."/>
            <person name="Puiu D."/>
            <person name="Shetty J."/>
            <person name="Stajich J.E."/>
            <person name="Tripathy S."/>
            <person name="Wawra S."/>
            <person name="van West P."/>
            <person name="Whitty B.R."/>
            <person name="Coutinho P.M."/>
            <person name="Henrissat B."/>
            <person name="Martin F."/>
            <person name="Thomas P.D."/>
            <person name="Tyler B.M."/>
            <person name="De Vries R.P."/>
            <person name="Kamoun S."/>
            <person name="Yandell M."/>
            <person name="Tisserat N."/>
            <person name="Buell C.R."/>
        </authorList>
    </citation>
    <scope>NUCLEOTIDE SEQUENCE</scope>
    <source>
        <strain evidence="15">DAOM:BR144</strain>
    </source>
</reference>
<evidence type="ECO:0000313" key="14">
    <source>
        <dbReference type="EnsemblProtists" id="PYU1_T003195"/>
    </source>
</evidence>
<evidence type="ECO:0000256" key="9">
    <source>
        <dbReference type="ARBA" id="ARBA00022840"/>
    </source>
</evidence>
<evidence type="ECO:0000256" key="12">
    <source>
        <dbReference type="SAM" id="MobiDB-lite"/>
    </source>
</evidence>
<dbReference type="FunFam" id="3.30.420.40:FF:000025">
    <property type="entry name" value="pantothenate kinase 2, mitochondrial"/>
    <property type="match status" value="1"/>
</dbReference>
<keyword evidence="5" id="KW-0963">Cytoplasm</keyword>
<feature type="region of interest" description="Disordered" evidence="12">
    <location>
        <begin position="445"/>
        <end position="480"/>
    </location>
</feature>
<evidence type="ECO:0000256" key="2">
    <source>
        <dbReference type="ARBA" id="ARBA00004496"/>
    </source>
</evidence>
<dbReference type="eggNOG" id="KOG2201">
    <property type="taxonomic scope" value="Eukaryota"/>
</dbReference>
<proteinExistence type="inferred from homology"/>
<evidence type="ECO:0000256" key="7">
    <source>
        <dbReference type="ARBA" id="ARBA00022741"/>
    </source>
</evidence>
<feature type="compositionally biased region" description="Low complexity" evidence="12">
    <location>
        <begin position="445"/>
        <end position="458"/>
    </location>
</feature>
<dbReference type="EC" id="2.7.1.33" evidence="4"/>
<comment type="catalytic activity">
    <reaction evidence="1">
        <text>(R)-pantothenate + ATP = (R)-4'-phosphopantothenate + ADP + H(+)</text>
        <dbReference type="Rhea" id="RHEA:16373"/>
        <dbReference type="ChEBI" id="CHEBI:10986"/>
        <dbReference type="ChEBI" id="CHEBI:15378"/>
        <dbReference type="ChEBI" id="CHEBI:29032"/>
        <dbReference type="ChEBI" id="CHEBI:30616"/>
        <dbReference type="ChEBI" id="CHEBI:456216"/>
        <dbReference type="EC" id="2.7.1.33"/>
    </reaction>
</comment>
<evidence type="ECO:0000256" key="5">
    <source>
        <dbReference type="ARBA" id="ARBA00022490"/>
    </source>
</evidence>
<dbReference type="VEuPathDB" id="FungiDB:PYU1_G003188"/>
<dbReference type="GO" id="GO:0005634">
    <property type="term" value="C:nucleus"/>
    <property type="evidence" value="ECO:0007669"/>
    <property type="project" value="TreeGrafter"/>
</dbReference>
<dbReference type="STRING" id="431595.K3WE04"/>
<dbReference type="GO" id="GO:0015937">
    <property type="term" value="P:coenzyme A biosynthetic process"/>
    <property type="evidence" value="ECO:0007669"/>
    <property type="project" value="UniProtKB-KW"/>
</dbReference>
<evidence type="ECO:0000256" key="3">
    <source>
        <dbReference type="ARBA" id="ARBA00005225"/>
    </source>
</evidence>
<dbReference type="Gene3D" id="3.30.420.510">
    <property type="match status" value="1"/>
</dbReference>
<dbReference type="GO" id="GO:0004594">
    <property type="term" value="F:pantothenate kinase activity"/>
    <property type="evidence" value="ECO:0007669"/>
    <property type="project" value="UniProtKB-EC"/>
</dbReference>
<reference evidence="15" key="2">
    <citation type="submission" date="2010-04" db="EMBL/GenBank/DDBJ databases">
        <authorList>
            <person name="Buell R."/>
            <person name="Hamilton J."/>
            <person name="Hostetler J."/>
        </authorList>
    </citation>
    <scope>NUCLEOTIDE SEQUENCE [LARGE SCALE GENOMIC DNA]</scope>
    <source>
        <strain evidence="15">DAOM:BR144</strain>
    </source>
</reference>
<dbReference type="CDD" id="cd24122">
    <property type="entry name" value="ASKHA_NBD_PanK-II_Pank1-like"/>
    <property type="match status" value="1"/>
</dbReference>
<evidence type="ECO:0000256" key="1">
    <source>
        <dbReference type="ARBA" id="ARBA00001206"/>
    </source>
</evidence>
<dbReference type="InterPro" id="IPR004567">
    <property type="entry name" value="Type_II_PanK"/>
</dbReference>
<evidence type="ECO:0000256" key="8">
    <source>
        <dbReference type="ARBA" id="ARBA00022777"/>
    </source>
</evidence>
<dbReference type="GO" id="GO:0005524">
    <property type="term" value="F:ATP binding"/>
    <property type="evidence" value="ECO:0007669"/>
    <property type="project" value="UniProtKB-KW"/>
</dbReference>
<evidence type="ECO:0000313" key="15">
    <source>
        <dbReference type="Proteomes" id="UP000019132"/>
    </source>
</evidence>
<accession>K3WE04</accession>
<dbReference type="NCBIfam" id="TIGR00555">
    <property type="entry name" value="panK_eukar"/>
    <property type="match status" value="1"/>
</dbReference>
<dbReference type="EMBL" id="GL376603">
    <property type="status" value="NOT_ANNOTATED_CDS"/>
    <property type="molecule type" value="Genomic_DNA"/>
</dbReference>